<proteinExistence type="predicted"/>
<name>A0AAP0JFF7_9MAGN</name>
<reference evidence="1 2" key="1">
    <citation type="submission" date="2024-01" db="EMBL/GenBank/DDBJ databases">
        <title>Genome assemblies of Stephania.</title>
        <authorList>
            <person name="Yang L."/>
        </authorList>
    </citation>
    <scope>NUCLEOTIDE SEQUENCE [LARGE SCALE GENOMIC DNA]</scope>
    <source>
        <strain evidence="1">JXDWG</strain>
        <tissue evidence="1">Leaf</tissue>
    </source>
</reference>
<dbReference type="EMBL" id="JBBNAG010000005">
    <property type="protein sequence ID" value="KAK9132837.1"/>
    <property type="molecule type" value="Genomic_DNA"/>
</dbReference>
<evidence type="ECO:0000313" key="2">
    <source>
        <dbReference type="Proteomes" id="UP001419268"/>
    </source>
</evidence>
<evidence type="ECO:0000313" key="1">
    <source>
        <dbReference type="EMBL" id="KAK9132837.1"/>
    </source>
</evidence>
<sequence length="57" mass="6414">MQVVEELSREVGITWQYPIVKSLDDICGVQLSRLQKGLVVECWSLGASLDPMGERNH</sequence>
<comment type="caution">
    <text evidence="1">The sequence shown here is derived from an EMBL/GenBank/DDBJ whole genome shotgun (WGS) entry which is preliminary data.</text>
</comment>
<keyword evidence="2" id="KW-1185">Reference proteome</keyword>
<organism evidence="1 2">
    <name type="scientific">Stephania cephalantha</name>
    <dbReference type="NCBI Taxonomy" id="152367"/>
    <lineage>
        <taxon>Eukaryota</taxon>
        <taxon>Viridiplantae</taxon>
        <taxon>Streptophyta</taxon>
        <taxon>Embryophyta</taxon>
        <taxon>Tracheophyta</taxon>
        <taxon>Spermatophyta</taxon>
        <taxon>Magnoliopsida</taxon>
        <taxon>Ranunculales</taxon>
        <taxon>Menispermaceae</taxon>
        <taxon>Menispermoideae</taxon>
        <taxon>Cissampelideae</taxon>
        <taxon>Stephania</taxon>
    </lineage>
</organism>
<dbReference type="AlphaFoldDB" id="A0AAP0JFF7"/>
<protein>
    <submittedName>
        <fullName evidence="1">Uncharacterized protein</fullName>
    </submittedName>
</protein>
<dbReference type="Proteomes" id="UP001419268">
    <property type="component" value="Unassembled WGS sequence"/>
</dbReference>
<gene>
    <name evidence="1" type="ORF">Scep_012365</name>
</gene>
<accession>A0AAP0JFF7</accession>